<dbReference type="Proteomes" id="UP001205740">
    <property type="component" value="Unassembled WGS sequence"/>
</dbReference>
<proteinExistence type="predicted"/>
<name>A0ABT1H3V6_9NOCA</name>
<protein>
    <recommendedName>
        <fullName evidence="3">Glycosyltransferase family 1 protein</fullName>
    </recommendedName>
</protein>
<evidence type="ECO:0000313" key="1">
    <source>
        <dbReference type="EMBL" id="MCP2161931.1"/>
    </source>
</evidence>
<accession>A0ABT1H3V6</accession>
<organism evidence="1 2">
    <name type="scientific">Williamsia serinedens</name>
    <dbReference type="NCBI Taxonomy" id="391736"/>
    <lineage>
        <taxon>Bacteria</taxon>
        <taxon>Bacillati</taxon>
        <taxon>Actinomycetota</taxon>
        <taxon>Actinomycetes</taxon>
        <taxon>Mycobacteriales</taxon>
        <taxon>Nocardiaceae</taxon>
        <taxon>Williamsia</taxon>
    </lineage>
</organism>
<comment type="caution">
    <text evidence="1">The sequence shown here is derived from an EMBL/GenBank/DDBJ whole genome shotgun (WGS) entry which is preliminary data.</text>
</comment>
<gene>
    <name evidence="1" type="ORF">LX12_003130</name>
</gene>
<dbReference type="EMBL" id="JAMTCG010000005">
    <property type="protein sequence ID" value="MCP2161931.1"/>
    <property type="molecule type" value="Genomic_DNA"/>
</dbReference>
<evidence type="ECO:0008006" key="3">
    <source>
        <dbReference type="Google" id="ProtNLM"/>
    </source>
</evidence>
<reference evidence="1 2" key="1">
    <citation type="submission" date="2022-06" db="EMBL/GenBank/DDBJ databases">
        <title>Genomic Encyclopedia of Archaeal and Bacterial Type Strains, Phase II (KMG-II): from individual species to whole genera.</title>
        <authorList>
            <person name="Goeker M."/>
        </authorList>
    </citation>
    <scope>NUCLEOTIDE SEQUENCE [LARGE SCALE GENOMIC DNA]</scope>
    <source>
        <strain evidence="1 2">DSM 45037</strain>
    </source>
</reference>
<keyword evidence="2" id="KW-1185">Reference proteome</keyword>
<sequence length="321" mass="35525">MKQDAGLGRPRPILLQPRDWGRPSYASVVDALEAAQWGLDTLGVHYRSIHLTKPYDVALARIQQLTRIGPATSADVFLPLMGPKFAQLRMASVIGTPVVLAWDVWEPAVEEWVIELRRARAKAIAVTSSQAADTLRSRLEIPVIHIPEAVNFARLAGGRDLASRPPQVVNFGRRYETWHAAAGRSLEPEIRYLVEEQRGALIARDQQSFASALATSRVSVCFTRSTTDERVAGSFHTMTQRYLESIFAGCIVLGDSPAELQELFGYDPVVNVDWADPLTQVRTLVKNAEKYQGLVDMNTKKVIEVGGWLKRAAQLSGLLAK</sequence>
<evidence type="ECO:0000313" key="2">
    <source>
        <dbReference type="Proteomes" id="UP001205740"/>
    </source>
</evidence>